<name>A0ABS5CCK2_9BACL</name>
<sequence>MFTHALLIRGGEVVRSGRTEDVLTTNGLSEFFEAPVVVEKHGDRIYVRVAE</sequence>
<evidence type="ECO:0000313" key="1">
    <source>
        <dbReference type="EMBL" id="MBP3962863.1"/>
    </source>
</evidence>
<dbReference type="RefSeq" id="WP_210657363.1">
    <property type="nucleotide sequence ID" value="NZ_JAGKSP010000002.1"/>
</dbReference>
<reference evidence="1 2" key="1">
    <citation type="submission" date="2021-04" db="EMBL/GenBank/DDBJ databases">
        <title>Paenibacillus sp. DLE-14 whole genome sequence.</title>
        <authorList>
            <person name="Ham Y.J."/>
        </authorList>
    </citation>
    <scope>NUCLEOTIDE SEQUENCE [LARGE SCALE GENOMIC DNA]</scope>
    <source>
        <strain evidence="1 2">DLE-14</strain>
    </source>
</reference>
<comment type="caution">
    <text evidence="1">The sequence shown here is derived from an EMBL/GenBank/DDBJ whole genome shotgun (WGS) entry which is preliminary data.</text>
</comment>
<keyword evidence="2" id="KW-1185">Reference proteome</keyword>
<gene>
    <name evidence="1" type="ORF">I8J30_09140</name>
</gene>
<accession>A0ABS5CCK2</accession>
<organism evidence="1 2">
    <name type="scientific">Paenibacillus lignilyticus</name>
    <dbReference type="NCBI Taxonomy" id="1172615"/>
    <lineage>
        <taxon>Bacteria</taxon>
        <taxon>Bacillati</taxon>
        <taxon>Bacillota</taxon>
        <taxon>Bacilli</taxon>
        <taxon>Bacillales</taxon>
        <taxon>Paenibacillaceae</taxon>
        <taxon>Paenibacillus</taxon>
    </lineage>
</organism>
<dbReference type="EMBL" id="JAGKSP010000002">
    <property type="protein sequence ID" value="MBP3962863.1"/>
    <property type="molecule type" value="Genomic_DNA"/>
</dbReference>
<evidence type="ECO:0008006" key="3">
    <source>
        <dbReference type="Google" id="ProtNLM"/>
    </source>
</evidence>
<evidence type="ECO:0000313" key="2">
    <source>
        <dbReference type="Proteomes" id="UP000673394"/>
    </source>
</evidence>
<proteinExistence type="predicted"/>
<dbReference type="Proteomes" id="UP000673394">
    <property type="component" value="Unassembled WGS sequence"/>
</dbReference>
<protein>
    <recommendedName>
        <fullName evidence="3">ABC transporter ATP-binding protein</fullName>
    </recommendedName>
</protein>